<comment type="caution">
    <text evidence="2">The sequence shown here is derived from an EMBL/GenBank/DDBJ whole genome shotgun (WGS) entry which is preliminary data.</text>
</comment>
<gene>
    <name evidence="2" type="ORF">SCF082_LOCUS23282</name>
</gene>
<evidence type="ECO:0000256" key="1">
    <source>
        <dbReference type="SAM" id="MobiDB-lite"/>
    </source>
</evidence>
<dbReference type="EMBL" id="CAXAMM010016812">
    <property type="protein sequence ID" value="CAK9039867.1"/>
    <property type="molecule type" value="Genomic_DNA"/>
</dbReference>
<name>A0ABP0LKZ7_9DINO</name>
<evidence type="ECO:0000313" key="2">
    <source>
        <dbReference type="EMBL" id="CAK9039867.1"/>
    </source>
</evidence>
<keyword evidence="3" id="KW-1185">Reference proteome</keyword>
<organism evidence="2 3">
    <name type="scientific">Durusdinium trenchii</name>
    <dbReference type="NCBI Taxonomy" id="1381693"/>
    <lineage>
        <taxon>Eukaryota</taxon>
        <taxon>Sar</taxon>
        <taxon>Alveolata</taxon>
        <taxon>Dinophyceae</taxon>
        <taxon>Suessiales</taxon>
        <taxon>Symbiodiniaceae</taxon>
        <taxon>Durusdinium</taxon>
    </lineage>
</organism>
<feature type="region of interest" description="Disordered" evidence="1">
    <location>
        <begin position="32"/>
        <end position="51"/>
    </location>
</feature>
<feature type="compositionally biased region" description="Basic and acidic residues" evidence="1">
    <location>
        <begin position="1"/>
        <end position="16"/>
    </location>
</feature>
<proteinExistence type="predicted"/>
<feature type="non-terminal residue" evidence="2">
    <location>
        <position position="71"/>
    </location>
</feature>
<feature type="non-terminal residue" evidence="2">
    <location>
        <position position="1"/>
    </location>
</feature>
<sequence length="71" mass="8304">DQKRMDNHNQMKREQYEPDEPAGVWAEYREEKAVEDISDEDESLGSEKQQSQLKVLKKRANVIQGVQTQTL</sequence>
<dbReference type="Proteomes" id="UP001642464">
    <property type="component" value="Unassembled WGS sequence"/>
</dbReference>
<accession>A0ABP0LKZ7</accession>
<evidence type="ECO:0000313" key="3">
    <source>
        <dbReference type="Proteomes" id="UP001642464"/>
    </source>
</evidence>
<reference evidence="2 3" key="1">
    <citation type="submission" date="2024-02" db="EMBL/GenBank/DDBJ databases">
        <authorList>
            <person name="Chen Y."/>
            <person name="Shah S."/>
            <person name="Dougan E. K."/>
            <person name="Thang M."/>
            <person name="Chan C."/>
        </authorList>
    </citation>
    <scope>NUCLEOTIDE SEQUENCE [LARGE SCALE GENOMIC DNA]</scope>
</reference>
<feature type="region of interest" description="Disordered" evidence="1">
    <location>
        <begin position="1"/>
        <end position="23"/>
    </location>
</feature>
<protein>
    <submittedName>
        <fullName evidence="2">Uncharacterized protein</fullName>
    </submittedName>
</protein>